<dbReference type="Gene3D" id="1.10.10.10">
    <property type="entry name" value="Winged helix-like DNA-binding domain superfamily/Winged helix DNA-binding domain"/>
    <property type="match status" value="1"/>
</dbReference>
<evidence type="ECO:0000313" key="1">
    <source>
        <dbReference type="EMBL" id="PJE73776.1"/>
    </source>
</evidence>
<dbReference type="InterPro" id="IPR036390">
    <property type="entry name" value="WH_DNA-bd_sf"/>
</dbReference>
<dbReference type="Proteomes" id="UP000230959">
    <property type="component" value="Unassembled WGS sequence"/>
</dbReference>
<organism evidence="1 2">
    <name type="scientific">Candidatus Terrybacteria bacterium CG10_big_fil_rev_8_21_14_0_10_41_10</name>
    <dbReference type="NCBI Taxonomy" id="1975026"/>
    <lineage>
        <taxon>Bacteria</taxon>
        <taxon>Candidatus Terryibacteriota</taxon>
    </lineage>
</organism>
<dbReference type="InterPro" id="IPR036388">
    <property type="entry name" value="WH-like_DNA-bd_sf"/>
</dbReference>
<sequence length="208" mass="23518">MNDKLSKLFGSSARVKIIRLFMLNPETVYSLKEISQRAKVPAASARREISLLKSIGLVRPKTEKFTEELKLKDGKIKTKKVEMNGFVLNQLFPFLFPLKNLVLNSTPLDKEKLIKNLGAAGKVKLMILSGIFTNNEGSSSVDLLLVGDAINESKLDRALKNVEAELGKEIVYAVFSTKDFMYRYGMYDKFVREIMESPHEKVVNRLSI</sequence>
<reference evidence="2" key="1">
    <citation type="submission" date="2017-09" db="EMBL/GenBank/DDBJ databases">
        <title>Depth-based differentiation of microbial function through sediment-hosted aquifers and enrichment of novel symbionts in the deep terrestrial subsurface.</title>
        <authorList>
            <person name="Probst A.J."/>
            <person name="Ladd B."/>
            <person name="Jarett J.K."/>
            <person name="Geller-Mcgrath D.E."/>
            <person name="Sieber C.M.K."/>
            <person name="Emerson J.B."/>
            <person name="Anantharaman K."/>
            <person name="Thomas B.C."/>
            <person name="Malmstrom R."/>
            <person name="Stieglmeier M."/>
            <person name="Klingl A."/>
            <person name="Woyke T."/>
            <person name="Ryan C.M."/>
            <person name="Banfield J.F."/>
        </authorList>
    </citation>
    <scope>NUCLEOTIDE SEQUENCE [LARGE SCALE GENOMIC DNA]</scope>
</reference>
<evidence type="ECO:0000313" key="2">
    <source>
        <dbReference type="Proteomes" id="UP000230959"/>
    </source>
</evidence>
<dbReference type="AlphaFoldDB" id="A0A2M8LAX9"/>
<name>A0A2M8LAX9_9BACT</name>
<evidence type="ECO:0008006" key="3">
    <source>
        <dbReference type="Google" id="ProtNLM"/>
    </source>
</evidence>
<accession>A0A2M8LAX9</accession>
<dbReference type="SUPFAM" id="SSF46785">
    <property type="entry name" value="Winged helix' DNA-binding domain"/>
    <property type="match status" value="1"/>
</dbReference>
<comment type="caution">
    <text evidence="1">The sequence shown here is derived from an EMBL/GenBank/DDBJ whole genome shotgun (WGS) entry which is preliminary data.</text>
</comment>
<dbReference type="EMBL" id="PFER01000013">
    <property type="protein sequence ID" value="PJE73776.1"/>
    <property type="molecule type" value="Genomic_DNA"/>
</dbReference>
<gene>
    <name evidence="1" type="ORF">COV02_00780</name>
</gene>
<protein>
    <recommendedName>
        <fullName evidence="3">HTH arsR-type domain-containing protein</fullName>
    </recommendedName>
</protein>
<proteinExistence type="predicted"/>